<reference evidence="3" key="2">
    <citation type="submission" date="2025-09" db="UniProtKB">
        <authorList>
            <consortium name="Ensembl"/>
        </authorList>
    </citation>
    <scope>IDENTIFICATION</scope>
</reference>
<dbReference type="GO" id="GO:0017046">
    <property type="term" value="F:peptide hormone binding"/>
    <property type="evidence" value="ECO:0007669"/>
    <property type="project" value="TreeGrafter"/>
</dbReference>
<proteinExistence type="predicted"/>
<dbReference type="PANTHER" id="PTHR45620:SF7">
    <property type="entry name" value="PARATHYROID HORMONE 2 RECEPTOR"/>
    <property type="match status" value="1"/>
</dbReference>
<evidence type="ECO:0000256" key="1">
    <source>
        <dbReference type="SAM" id="SignalP"/>
    </source>
</evidence>
<feature type="chain" id="PRO_5034306379" description="G-protein coupled receptors family 2 profile 1 domain-containing protein" evidence="1">
    <location>
        <begin position="23"/>
        <end position="140"/>
    </location>
</feature>
<dbReference type="SMART" id="SM00008">
    <property type="entry name" value="HormR"/>
    <property type="match status" value="1"/>
</dbReference>
<dbReference type="GeneTree" id="ENSGT00940000159094"/>
<evidence type="ECO:0000313" key="4">
    <source>
        <dbReference type="Proteomes" id="UP000694406"/>
    </source>
</evidence>
<dbReference type="PROSITE" id="PS50227">
    <property type="entry name" value="G_PROTEIN_RECEP_F2_3"/>
    <property type="match status" value="1"/>
</dbReference>
<accession>A0A8C5SPZ7</accession>
<evidence type="ECO:0000313" key="3">
    <source>
        <dbReference type="Ensembl" id="ENSLLTP00000020671.1"/>
    </source>
</evidence>
<dbReference type="InterPro" id="IPR017983">
    <property type="entry name" value="GPCR_2_secretin-like_CS"/>
</dbReference>
<keyword evidence="4" id="KW-1185">Reference proteome</keyword>
<dbReference type="GO" id="GO:0007188">
    <property type="term" value="P:adenylate cyclase-modulating G protein-coupled receptor signaling pathway"/>
    <property type="evidence" value="ECO:0007669"/>
    <property type="project" value="TreeGrafter"/>
</dbReference>
<dbReference type="PROSITE" id="PS00649">
    <property type="entry name" value="G_PROTEIN_RECEP_F2_1"/>
    <property type="match status" value="1"/>
</dbReference>
<evidence type="ECO:0000259" key="2">
    <source>
        <dbReference type="PROSITE" id="PS50227"/>
    </source>
</evidence>
<dbReference type="Pfam" id="PF02793">
    <property type="entry name" value="HRM"/>
    <property type="match status" value="1"/>
</dbReference>
<dbReference type="InterPro" id="IPR036445">
    <property type="entry name" value="GPCR_2_extracell_dom_sf"/>
</dbReference>
<dbReference type="AlphaFoldDB" id="A0A8C5SPZ7"/>
<reference evidence="3" key="1">
    <citation type="submission" date="2025-08" db="UniProtKB">
        <authorList>
            <consortium name="Ensembl"/>
        </authorList>
    </citation>
    <scope>IDENTIFICATION</scope>
</reference>
<dbReference type="GO" id="GO:0005886">
    <property type="term" value="C:plasma membrane"/>
    <property type="evidence" value="ECO:0007669"/>
    <property type="project" value="TreeGrafter"/>
</dbReference>
<dbReference type="Proteomes" id="UP000694406">
    <property type="component" value="Unplaced"/>
</dbReference>
<dbReference type="InterPro" id="IPR050332">
    <property type="entry name" value="GPCR_2"/>
</dbReference>
<dbReference type="PANTHER" id="PTHR45620">
    <property type="entry name" value="PDF RECEPTOR-LIKE PROTEIN-RELATED"/>
    <property type="match status" value="1"/>
</dbReference>
<keyword evidence="1" id="KW-0732">Signal</keyword>
<name>A0A8C5SPZ7_LATLA</name>
<dbReference type="GO" id="GO:0004991">
    <property type="term" value="F:parathyroid hormone receptor activity"/>
    <property type="evidence" value="ECO:0007669"/>
    <property type="project" value="TreeGrafter"/>
</dbReference>
<sequence length="140" mass="16471">MHPQLKVSWLLFKATFFHFSAGEECFPEWDGLICWPWGSAGKTLAMPCPSYIYDFNHQGMAFRHCNSNGTWAYVHSLNRTWSNYSECLHFLQTEISLRKTHISPLSSYHYLMRFTHLIESNHGLLFLDMKCEPRLCIFKS</sequence>
<dbReference type="Ensembl" id="ENSLLTT00000021435.1">
    <property type="protein sequence ID" value="ENSLLTP00000020671.1"/>
    <property type="gene ID" value="ENSLLTG00000015468.1"/>
</dbReference>
<dbReference type="GO" id="GO:0008528">
    <property type="term" value="F:G protein-coupled peptide receptor activity"/>
    <property type="evidence" value="ECO:0007669"/>
    <property type="project" value="TreeGrafter"/>
</dbReference>
<feature type="signal peptide" evidence="1">
    <location>
        <begin position="1"/>
        <end position="22"/>
    </location>
</feature>
<dbReference type="SUPFAM" id="SSF111418">
    <property type="entry name" value="Hormone receptor domain"/>
    <property type="match status" value="1"/>
</dbReference>
<organism evidence="3 4">
    <name type="scientific">Laticauda laticaudata</name>
    <name type="common">Blue-ringed sea krait</name>
    <name type="synonym">Blue-lipped sea krait</name>
    <dbReference type="NCBI Taxonomy" id="8630"/>
    <lineage>
        <taxon>Eukaryota</taxon>
        <taxon>Metazoa</taxon>
        <taxon>Chordata</taxon>
        <taxon>Craniata</taxon>
        <taxon>Vertebrata</taxon>
        <taxon>Euteleostomi</taxon>
        <taxon>Lepidosauria</taxon>
        <taxon>Squamata</taxon>
        <taxon>Bifurcata</taxon>
        <taxon>Unidentata</taxon>
        <taxon>Episquamata</taxon>
        <taxon>Toxicofera</taxon>
        <taxon>Serpentes</taxon>
        <taxon>Colubroidea</taxon>
        <taxon>Elapidae</taxon>
        <taxon>Laticaudinae</taxon>
        <taxon>Laticauda</taxon>
    </lineage>
</organism>
<protein>
    <recommendedName>
        <fullName evidence="2">G-protein coupled receptors family 2 profile 1 domain-containing protein</fullName>
    </recommendedName>
</protein>
<dbReference type="InterPro" id="IPR001879">
    <property type="entry name" value="GPCR_2_extracellular_dom"/>
</dbReference>
<feature type="domain" description="G-protein coupled receptors family 2 profile 1" evidence="2">
    <location>
        <begin position="25"/>
        <end position="91"/>
    </location>
</feature>
<dbReference type="Gene3D" id="4.10.1240.10">
    <property type="entry name" value="GPCR, family 2, extracellular hormone receptor domain"/>
    <property type="match status" value="1"/>
</dbReference>